<dbReference type="RefSeq" id="WP_230867562.1">
    <property type="nucleotide sequence ID" value="NZ_CP046640.1"/>
</dbReference>
<keyword evidence="2" id="KW-1185">Reference proteome</keyword>
<protein>
    <submittedName>
        <fullName evidence="1">Uncharacterized protein</fullName>
    </submittedName>
</protein>
<dbReference type="AlphaFoldDB" id="A0A8A7KBD8"/>
<accession>A0A8A7KBD8</accession>
<evidence type="ECO:0000313" key="1">
    <source>
        <dbReference type="EMBL" id="QTL99163.1"/>
    </source>
</evidence>
<reference evidence="1" key="1">
    <citation type="submission" date="2019-12" db="EMBL/GenBank/DDBJ databases">
        <authorList>
            <person name="zhang j."/>
            <person name="sun C.M."/>
        </authorList>
    </citation>
    <scope>NUCLEOTIDE SEQUENCE</scope>
    <source>
        <strain evidence="1">NS-1</strain>
    </source>
</reference>
<dbReference type="EMBL" id="CP046640">
    <property type="protein sequence ID" value="QTL99163.1"/>
    <property type="molecule type" value="Genomic_DNA"/>
</dbReference>
<dbReference type="KEGG" id="ifn:GM661_14970"/>
<sequence>MKTAGITDFYNIFPDLKGVKLDLENIKNVEVEEKDTPKPRKKNVYVSSGPYGVRYSNKSQSELMEDLRKTLKSVEANAREPEWHHLTETLVCDKSLLENHMIDIKV</sequence>
<name>A0A8A7KBD8_9FIRM</name>
<dbReference type="Proteomes" id="UP000665020">
    <property type="component" value="Chromosome"/>
</dbReference>
<evidence type="ECO:0000313" key="2">
    <source>
        <dbReference type="Proteomes" id="UP000665020"/>
    </source>
</evidence>
<organism evidence="1 2">
    <name type="scientific">Iocasia fonsfrigidae</name>
    <dbReference type="NCBI Taxonomy" id="2682810"/>
    <lineage>
        <taxon>Bacteria</taxon>
        <taxon>Bacillati</taxon>
        <taxon>Bacillota</taxon>
        <taxon>Clostridia</taxon>
        <taxon>Halanaerobiales</taxon>
        <taxon>Halanaerobiaceae</taxon>
        <taxon>Iocasia</taxon>
    </lineage>
</organism>
<gene>
    <name evidence="1" type="ORF">GM661_14970</name>
</gene>
<proteinExistence type="predicted"/>